<evidence type="ECO:0000259" key="1">
    <source>
        <dbReference type="Pfam" id="PF01610"/>
    </source>
</evidence>
<dbReference type="InterPro" id="IPR032877">
    <property type="entry name" value="Transposase_HTH"/>
</dbReference>
<gene>
    <name evidence="4" type="ORF">Lrub_0730</name>
</gene>
<comment type="caution">
    <text evidence="4">The sequence shown here is derived from an EMBL/GenBank/DDBJ whole genome shotgun (WGS) entry which is preliminary data.</text>
</comment>
<feature type="domain" description="Transposase IS204/IS1001/IS1096/IS1165 DDE" evidence="1">
    <location>
        <begin position="151"/>
        <end position="386"/>
    </location>
</feature>
<sequence>MPKYDLILNLPGFSIRKVKGYQPLWLELSYNRLPRCGHCKSKAVRKKASYMRKVHHELIGHRRSILSFKAYKLYCHSCKRYGNQQFPGINKHQRATWRLQAAVFHEHTRGICQKDLADQFKKGKATIERWYRKQYLEQSRELSNTPCPRVLGIDEHFFSRKQGFATTLCDLKKRKIFDIVQGRSEADLSAYLVALPGKERVKVVCMDLSSTYRSLVKKYFPNAKIVADRFHVIRLIQHQCMMTYRELSNKVKSNRAILAILRKKPDKLTPQQKIKRDAFLTENPAIEAIYLFQNKLHQLLMNKMLDKKRCRMLIPQFLEILDELKTSAFKTLKSLGKTLDAWKDEVACMWRFSKSNGITEGFHRKMKLIQRRAYGFRNFENYRIRVRVLCC</sequence>
<accession>A0A0W0XUN3</accession>
<dbReference type="PANTHER" id="PTHR33498:SF1">
    <property type="entry name" value="TRANSPOSASE FOR INSERTION SEQUENCE ELEMENT IS1557"/>
    <property type="match status" value="1"/>
</dbReference>
<dbReference type="EMBL" id="LNYT01000007">
    <property type="protein sequence ID" value="KTD48379.1"/>
    <property type="molecule type" value="Genomic_DNA"/>
</dbReference>
<dbReference type="STRING" id="458.Lrub_0730"/>
<dbReference type="AlphaFoldDB" id="A0A0W0XUN3"/>
<dbReference type="PATRIC" id="fig|458.5.peg.756"/>
<dbReference type="InterPro" id="IPR047951">
    <property type="entry name" value="Transpos_ISL3"/>
</dbReference>
<dbReference type="NCBIfam" id="NF033550">
    <property type="entry name" value="transpos_ISL3"/>
    <property type="match status" value="1"/>
</dbReference>
<dbReference type="Proteomes" id="UP000054608">
    <property type="component" value="Unassembled WGS sequence"/>
</dbReference>
<dbReference type="Pfam" id="PF14690">
    <property type="entry name" value="Zn_ribbon_ISL3"/>
    <property type="match status" value="1"/>
</dbReference>
<feature type="domain" description="Transposase IS204/IS1001/IS1096/IS1165 zinc-finger" evidence="3">
    <location>
        <begin position="33"/>
        <end position="78"/>
    </location>
</feature>
<dbReference type="RefSeq" id="WP_058530862.1">
    <property type="nucleotide sequence ID" value="NZ_CAAAIN010000001.1"/>
</dbReference>
<reference evidence="4 5" key="1">
    <citation type="submission" date="2015-11" db="EMBL/GenBank/DDBJ databases">
        <title>Genomic analysis of 38 Legionella species identifies large and diverse effector repertoires.</title>
        <authorList>
            <person name="Burstein D."/>
            <person name="Amaro F."/>
            <person name="Zusman T."/>
            <person name="Lifshitz Z."/>
            <person name="Cohen O."/>
            <person name="Gilbert J.A."/>
            <person name="Pupko T."/>
            <person name="Shuman H.A."/>
            <person name="Segal G."/>
        </authorList>
    </citation>
    <scope>NUCLEOTIDE SEQUENCE [LARGE SCALE GENOMIC DNA]</scope>
    <source>
        <strain evidence="4 5">WA-270A-C2</strain>
    </source>
</reference>
<protein>
    <submittedName>
        <fullName evidence="4">TnpA transposase</fullName>
    </submittedName>
</protein>
<organism evidence="4 5">
    <name type="scientific">Legionella rubrilucens</name>
    <dbReference type="NCBI Taxonomy" id="458"/>
    <lineage>
        <taxon>Bacteria</taxon>
        <taxon>Pseudomonadati</taxon>
        <taxon>Pseudomonadota</taxon>
        <taxon>Gammaproteobacteria</taxon>
        <taxon>Legionellales</taxon>
        <taxon>Legionellaceae</taxon>
        <taxon>Legionella</taxon>
    </lineage>
</organism>
<evidence type="ECO:0000259" key="3">
    <source>
        <dbReference type="Pfam" id="PF14690"/>
    </source>
</evidence>
<dbReference type="PANTHER" id="PTHR33498">
    <property type="entry name" value="TRANSPOSASE FOR INSERTION SEQUENCE ELEMENT IS1557"/>
    <property type="match status" value="1"/>
</dbReference>
<keyword evidence="5" id="KW-1185">Reference proteome</keyword>
<dbReference type="OrthoDB" id="5289059at2"/>
<feature type="domain" description="Transposase IS204/IS1001/IS1096/IS1165 helix-turn-helix" evidence="2">
    <location>
        <begin position="84"/>
        <end position="132"/>
    </location>
</feature>
<evidence type="ECO:0000259" key="2">
    <source>
        <dbReference type="Pfam" id="PF13542"/>
    </source>
</evidence>
<name>A0A0W0XUN3_9GAMM</name>
<dbReference type="Pfam" id="PF01610">
    <property type="entry name" value="DDE_Tnp_ISL3"/>
    <property type="match status" value="1"/>
</dbReference>
<evidence type="ECO:0000313" key="4">
    <source>
        <dbReference type="EMBL" id="KTD48379.1"/>
    </source>
</evidence>
<dbReference type="InterPro" id="IPR029261">
    <property type="entry name" value="Transposase_Znf"/>
</dbReference>
<proteinExistence type="predicted"/>
<evidence type="ECO:0000313" key="5">
    <source>
        <dbReference type="Proteomes" id="UP000054608"/>
    </source>
</evidence>
<dbReference type="InterPro" id="IPR002560">
    <property type="entry name" value="Transposase_DDE"/>
</dbReference>
<dbReference type="Pfam" id="PF13542">
    <property type="entry name" value="HTH_Tnp_ISL3"/>
    <property type="match status" value="1"/>
</dbReference>